<organism evidence="2 3">
    <name type="scientific">Escherichia albertii</name>
    <dbReference type="NCBI Taxonomy" id="208962"/>
    <lineage>
        <taxon>Bacteria</taxon>
        <taxon>Pseudomonadati</taxon>
        <taxon>Pseudomonadota</taxon>
        <taxon>Gammaproteobacteria</taxon>
        <taxon>Enterobacterales</taxon>
        <taxon>Enterobacteriaceae</taxon>
        <taxon>Escherichia</taxon>
    </lineage>
</organism>
<dbReference type="RefSeq" id="WP_107192413.1">
    <property type="nucleotide sequence ID" value="NZ_PYQT01000004.1"/>
</dbReference>
<evidence type="ECO:0000313" key="2">
    <source>
        <dbReference type="EMBL" id="PSY44077.1"/>
    </source>
</evidence>
<protein>
    <recommendedName>
        <fullName evidence="4">Glycosyl transferase</fullName>
    </recommendedName>
</protein>
<keyword evidence="1" id="KW-1133">Transmembrane helix</keyword>
<evidence type="ECO:0000256" key="1">
    <source>
        <dbReference type="SAM" id="Phobius"/>
    </source>
</evidence>
<dbReference type="EMBL" id="PYQT01000004">
    <property type="protein sequence ID" value="PSY44077.1"/>
    <property type="molecule type" value="Genomic_DNA"/>
</dbReference>
<keyword evidence="1" id="KW-0472">Membrane</keyword>
<name>A0ABX5HKC9_ESCAL</name>
<proteinExistence type="predicted"/>
<gene>
    <name evidence="2" type="ORF">C7B09_06155</name>
</gene>
<reference evidence="2 3" key="1">
    <citation type="submission" date="2018-03" db="EMBL/GenBank/DDBJ databases">
        <title>Whole Genome Sequencing of Escherichia coli isolates from wildlife.</title>
        <authorList>
            <person name="Whitehouse C.A."/>
            <person name="Lacher D.W."/>
            <person name="Mammel M.K."/>
            <person name="Barnaba T."/>
            <person name="Lorch J.M."/>
        </authorList>
    </citation>
    <scope>NUCLEOTIDE SEQUENCE [LARGE SCALE GENOMIC DNA]</scope>
    <source>
        <strain evidence="2 3">20507-2</strain>
    </source>
</reference>
<dbReference type="Proteomes" id="UP000240382">
    <property type="component" value="Unassembled WGS sequence"/>
</dbReference>
<sequence>MNKKYFVTDLYAHASEHSLFSKAFIHYFKDKDTIFLLNSIHQKFVDDKSISRTFPFKDSNVKNKYLRLFNREVIKLFTLIAYIPYIVVTRRKLCILGASNLQFFILSFLFFLKPKIIVHGQAESLMMNKNDNSLAARLFINGFQRLAKHKTKFLFLSYHIKNNIKGKGSFYFIKHPLPKNEILERKLPAKKDSKLRVAMVGLLRNDKKNSNLIYSLNVNDNVELWAIGRAHHDFIINHQSNIKFKIWDSVYTDEEFEEAIKDIDAFLYLFNNEQYKMTASATALDAVIYQKIVFTLKNEAVQSLLENYENVYVANSIDELSNLINGFKWETKQAISKDIINDYTLCDNNKDIVTIEEWLK</sequence>
<evidence type="ECO:0008006" key="4">
    <source>
        <dbReference type="Google" id="ProtNLM"/>
    </source>
</evidence>
<comment type="caution">
    <text evidence="2">The sequence shown here is derived from an EMBL/GenBank/DDBJ whole genome shotgun (WGS) entry which is preliminary data.</text>
</comment>
<keyword evidence="3" id="KW-1185">Reference proteome</keyword>
<keyword evidence="1" id="KW-0812">Transmembrane</keyword>
<feature type="transmembrane region" description="Helical" evidence="1">
    <location>
        <begin position="93"/>
        <end position="112"/>
    </location>
</feature>
<evidence type="ECO:0000313" key="3">
    <source>
        <dbReference type="Proteomes" id="UP000240382"/>
    </source>
</evidence>
<accession>A0ABX5HKC9</accession>